<dbReference type="SUPFAM" id="SSF48452">
    <property type="entry name" value="TPR-like"/>
    <property type="match status" value="1"/>
</dbReference>
<comment type="caution">
    <text evidence="1">The sequence shown here is derived from an EMBL/GenBank/DDBJ whole genome shotgun (WGS) entry which is preliminary data.</text>
</comment>
<dbReference type="AlphaFoldDB" id="X0SQP5"/>
<feature type="non-terminal residue" evidence="1">
    <location>
        <position position="527"/>
    </location>
</feature>
<dbReference type="InterPro" id="IPR011990">
    <property type="entry name" value="TPR-like_helical_dom_sf"/>
</dbReference>
<accession>X0SQP5</accession>
<dbReference type="EMBL" id="BARS01001915">
    <property type="protein sequence ID" value="GAF78207.1"/>
    <property type="molecule type" value="Genomic_DNA"/>
</dbReference>
<gene>
    <name evidence="1" type="ORF">S01H1_03524</name>
</gene>
<reference evidence="1" key="1">
    <citation type="journal article" date="2014" name="Front. Microbiol.">
        <title>High frequency of phylogenetically diverse reductive dehalogenase-homologous genes in deep subseafloor sedimentary metagenomes.</title>
        <authorList>
            <person name="Kawai M."/>
            <person name="Futagami T."/>
            <person name="Toyoda A."/>
            <person name="Takaki Y."/>
            <person name="Nishi S."/>
            <person name="Hori S."/>
            <person name="Arai W."/>
            <person name="Tsubouchi T."/>
            <person name="Morono Y."/>
            <person name="Uchiyama I."/>
            <person name="Ito T."/>
            <person name="Fujiyama A."/>
            <person name="Inagaki F."/>
            <person name="Takami H."/>
        </authorList>
    </citation>
    <scope>NUCLEOTIDE SEQUENCE</scope>
    <source>
        <strain evidence="1">Expedition CK06-06</strain>
    </source>
</reference>
<organism evidence="1">
    <name type="scientific">marine sediment metagenome</name>
    <dbReference type="NCBI Taxonomy" id="412755"/>
    <lineage>
        <taxon>unclassified sequences</taxon>
        <taxon>metagenomes</taxon>
        <taxon>ecological metagenomes</taxon>
    </lineage>
</organism>
<evidence type="ECO:0008006" key="2">
    <source>
        <dbReference type="Google" id="ProtNLM"/>
    </source>
</evidence>
<evidence type="ECO:0000313" key="1">
    <source>
        <dbReference type="EMBL" id="GAF78207.1"/>
    </source>
</evidence>
<proteinExistence type="predicted"/>
<feature type="non-terminal residue" evidence="1">
    <location>
        <position position="1"/>
    </location>
</feature>
<sequence>LLVQTSPDDIPFPQLEKLVPAELRSDPEIAIALARRAQSCLCFDSAESYAREAYQTDRDSPATAEILATVLIDSQQRAVIPLAEFRAYVPQPDKLEEAEALLTDVLQKYGSKLPDRMITRLRNARSVCRALLGHHEAAAQDADAAHELDQHDPQSILQRARHLFRQEDFDTAVSLLEDLCQRDDIPRPHLLLAQTLIYRNQPGDQDAAVHTLKSNILDHRDDAPELRLDYAAILIHALGQLGHHEEALSQIDTFPTNFISASATASLRALALSQAGQTVRAREAAQVALRSLPPTPASSEVRLLASTLGRLDLHDEALRLWKSIVHPRYVGFDTLQLLDTAHRCEDDDFILNFCEDLRQNDIFDTRCLELETYVLEQYSCFDAVLELAAAYLSICPDTEFARHLRVRQSCIALALDKPDLVCADPALLPAADKAAPEVGEAVVHVLSQGGRALEAIEYGYELLRRHFDKAECHRAFFRALKPGDLDAPRKEVPDHVAPGCAVYYQELPGGERDWFIIEDGDDPQHTR</sequence>
<name>X0SQP5_9ZZZZ</name>
<dbReference type="Gene3D" id="1.25.40.10">
    <property type="entry name" value="Tetratricopeptide repeat domain"/>
    <property type="match status" value="1"/>
</dbReference>
<protein>
    <recommendedName>
        <fullName evidence="2">Tetratricopeptide repeat protein</fullName>
    </recommendedName>
</protein>